<name>A0A1H2SMM6_9RHOB</name>
<reference evidence="2 3" key="1">
    <citation type="submission" date="2016-10" db="EMBL/GenBank/DDBJ databases">
        <authorList>
            <person name="de Groot N.N."/>
        </authorList>
    </citation>
    <scope>NUCLEOTIDE SEQUENCE [LARGE SCALE GENOMIC DNA]</scope>
    <source>
        <strain evidence="2 3">CGMCC 1.8894</strain>
    </source>
</reference>
<dbReference type="EMBL" id="FNOM01000001">
    <property type="protein sequence ID" value="SDW32715.1"/>
    <property type="molecule type" value="Genomic_DNA"/>
</dbReference>
<dbReference type="RefSeq" id="WP_092885253.1">
    <property type="nucleotide sequence ID" value="NZ_CP061498.1"/>
</dbReference>
<dbReference type="STRING" id="564137.SAMN04488238_101650"/>
<evidence type="ECO:0000313" key="3">
    <source>
        <dbReference type="Proteomes" id="UP000198539"/>
    </source>
</evidence>
<dbReference type="Proteomes" id="UP000198539">
    <property type="component" value="Unassembled WGS sequence"/>
</dbReference>
<dbReference type="AlphaFoldDB" id="A0A1H2SMM6"/>
<protein>
    <recommendedName>
        <fullName evidence="4">DUF3108 domain-containing protein</fullName>
    </recommendedName>
</protein>
<keyword evidence="3" id="KW-1185">Reference proteome</keyword>
<accession>A0A1H2SMM6</accession>
<evidence type="ECO:0008006" key="4">
    <source>
        <dbReference type="Google" id="ProtNLM"/>
    </source>
</evidence>
<proteinExistence type="predicted"/>
<dbReference type="InterPro" id="IPR021457">
    <property type="entry name" value="DUF3108"/>
</dbReference>
<dbReference type="Pfam" id="PF11306">
    <property type="entry name" value="DUF3108"/>
    <property type="match status" value="1"/>
</dbReference>
<sequence>MKRPALYLLLWLIGAIVIALPGAGAAQTDPGTVFRFDVTVFGLRVGTLTVSAAHDGRSYAASGLVESRGLVGATRRLVVRGRATGVVRAGGLIPQAYEGHVSSRRTNRSVSIAFDPRGPTRVDSDTPQPAGAPPLDLALHRGAVDPLTALYGNLRPQPRDQACNKAVDVFDGQYRRRAVIGPPQPRPDGGFRCAAQYERVAGYTARELENPPDMGLLIDFEVLEGNQAQVSAVTVTTPRGRVDFARAE</sequence>
<feature type="region of interest" description="Disordered" evidence="1">
    <location>
        <begin position="108"/>
        <end position="132"/>
    </location>
</feature>
<organism evidence="2 3">
    <name type="scientific">Roseicitreum antarcticum</name>
    <dbReference type="NCBI Taxonomy" id="564137"/>
    <lineage>
        <taxon>Bacteria</taxon>
        <taxon>Pseudomonadati</taxon>
        <taxon>Pseudomonadota</taxon>
        <taxon>Alphaproteobacteria</taxon>
        <taxon>Rhodobacterales</taxon>
        <taxon>Paracoccaceae</taxon>
        <taxon>Roseicitreum</taxon>
    </lineage>
</organism>
<dbReference type="OrthoDB" id="7844015at2"/>
<evidence type="ECO:0000256" key="1">
    <source>
        <dbReference type="SAM" id="MobiDB-lite"/>
    </source>
</evidence>
<evidence type="ECO:0000313" key="2">
    <source>
        <dbReference type="EMBL" id="SDW32715.1"/>
    </source>
</evidence>
<gene>
    <name evidence="2" type="ORF">SAMN04488238_101650</name>
</gene>